<accession>A0A517M0U2</accession>
<dbReference type="EMBL" id="CP036261">
    <property type="protein sequence ID" value="QDS88497.1"/>
    <property type="molecule type" value="Genomic_DNA"/>
</dbReference>
<sequence>MTSLPLHVQFRSFVDDDAKYERFVHACIRSRSGRGRLRHWQELLWSNFVDEVPGFTGMPVDDILDHFYFCPLHQNPLTEMAVHIPADLIVTTVGSSDPNTPYGFRHPFAVPHSSETHEIRLDTCPKCLALADRNRENPSG</sequence>
<dbReference type="KEGG" id="ruv:EC9_26880"/>
<gene>
    <name evidence="1" type="ORF">EC9_26880</name>
</gene>
<reference evidence="1 2" key="1">
    <citation type="submission" date="2019-02" db="EMBL/GenBank/DDBJ databases">
        <title>Deep-cultivation of Planctomycetes and their phenomic and genomic characterization uncovers novel biology.</title>
        <authorList>
            <person name="Wiegand S."/>
            <person name="Jogler M."/>
            <person name="Boedeker C."/>
            <person name="Pinto D."/>
            <person name="Vollmers J."/>
            <person name="Rivas-Marin E."/>
            <person name="Kohn T."/>
            <person name="Peeters S.H."/>
            <person name="Heuer A."/>
            <person name="Rast P."/>
            <person name="Oberbeckmann S."/>
            <person name="Bunk B."/>
            <person name="Jeske O."/>
            <person name="Meyerdierks A."/>
            <person name="Storesund J.E."/>
            <person name="Kallscheuer N."/>
            <person name="Luecker S."/>
            <person name="Lage O.M."/>
            <person name="Pohl T."/>
            <person name="Merkel B.J."/>
            <person name="Hornburger P."/>
            <person name="Mueller R.-W."/>
            <person name="Bruemmer F."/>
            <person name="Labrenz M."/>
            <person name="Spormann A.M."/>
            <person name="Op den Camp H."/>
            <person name="Overmann J."/>
            <person name="Amann R."/>
            <person name="Jetten M.S.M."/>
            <person name="Mascher T."/>
            <person name="Medema M.H."/>
            <person name="Devos D.P."/>
            <person name="Kaster A.-K."/>
            <person name="Ovreas L."/>
            <person name="Rohde M."/>
            <person name="Galperin M.Y."/>
            <person name="Jogler C."/>
        </authorList>
    </citation>
    <scope>NUCLEOTIDE SEQUENCE [LARGE SCALE GENOMIC DNA]</scope>
    <source>
        <strain evidence="1 2">EC9</strain>
    </source>
</reference>
<dbReference type="RefSeq" id="WP_218934775.1">
    <property type="nucleotide sequence ID" value="NZ_CP036261.1"/>
</dbReference>
<name>A0A517M0U2_9BACT</name>
<evidence type="ECO:0000313" key="2">
    <source>
        <dbReference type="Proteomes" id="UP000319557"/>
    </source>
</evidence>
<dbReference type="Proteomes" id="UP000319557">
    <property type="component" value="Chromosome"/>
</dbReference>
<proteinExistence type="predicted"/>
<organism evidence="1 2">
    <name type="scientific">Rosistilla ulvae</name>
    <dbReference type="NCBI Taxonomy" id="1930277"/>
    <lineage>
        <taxon>Bacteria</taxon>
        <taxon>Pseudomonadati</taxon>
        <taxon>Planctomycetota</taxon>
        <taxon>Planctomycetia</taxon>
        <taxon>Pirellulales</taxon>
        <taxon>Pirellulaceae</taxon>
        <taxon>Rosistilla</taxon>
    </lineage>
</organism>
<protein>
    <submittedName>
        <fullName evidence="1">Uncharacterized protein</fullName>
    </submittedName>
</protein>
<dbReference type="AlphaFoldDB" id="A0A517M0U2"/>
<keyword evidence="2" id="KW-1185">Reference proteome</keyword>
<evidence type="ECO:0000313" key="1">
    <source>
        <dbReference type="EMBL" id="QDS88497.1"/>
    </source>
</evidence>